<evidence type="ECO:0000313" key="5">
    <source>
        <dbReference type="EMBL" id="MFC6356712.1"/>
    </source>
</evidence>
<dbReference type="SUPFAM" id="SSF48179">
    <property type="entry name" value="6-phosphogluconate dehydrogenase C-terminal domain-like"/>
    <property type="match status" value="1"/>
</dbReference>
<dbReference type="Pfam" id="PF09130">
    <property type="entry name" value="DUF1932"/>
    <property type="match status" value="1"/>
</dbReference>
<sequence length="257" mass="26910">MTTIAILGLGEAGRLYARGLHDAGADVRGYDPFRRLDDPPIRQVPTIAEAAEGADVILSLVGANVARAVAADVLAQTPPTAVYADLNTAAPAVKLEIAMLAALQGVPMADVAVLAPVPRAAHRTELLASGLGARALAERLAPFGVPIVTVDGEAGEAARLKLLRSVFMKGLAALVIEGLGAARAVGAEEWLLDQMAQELGHEGRALIDRLAEGTYQHAVRREHEVRDALAALEASGQPADMTRATLSWFERIVAEKG</sequence>
<evidence type="ECO:0000313" key="6">
    <source>
        <dbReference type="Proteomes" id="UP001596306"/>
    </source>
</evidence>
<dbReference type="InterPro" id="IPR008927">
    <property type="entry name" value="6-PGluconate_DH-like_C_sf"/>
</dbReference>
<keyword evidence="6" id="KW-1185">Reference proteome</keyword>
<dbReference type="Proteomes" id="UP001596306">
    <property type="component" value="Unassembled WGS sequence"/>
</dbReference>
<dbReference type="EMBL" id="JBHSTP010000003">
    <property type="protein sequence ID" value="MFC6356712.1"/>
    <property type="molecule type" value="Genomic_DNA"/>
</dbReference>
<dbReference type="InterPro" id="IPR006115">
    <property type="entry name" value="6PGDH_NADP-bd"/>
</dbReference>
<protein>
    <submittedName>
        <fullName evidence="5">DUF1932 domain-containing protein</fullName>
    </submittedName>
</protein>
<feature type="domain" description="6-phosphogluconate dehydrogenase NADP-binding" evidence="3">
    <location>
        <begin position="3"/>
        <end position="130"/>
    </location>
</feature>
<reference evidence="6" key="1">
    <citation type="journal article" date="2019" name="Int. J. Syst. Evol. Microbiol.">
        <title>The Global Catalogue of Microorganisms (GCM) 10K type strain sequencing project: providing services to taxonomists for standard genome sequencing and annotation.</title>
        <authorList>
            <consortium name="The Broad Institute Genomics Platform"/>
            <consortium name="The Broad Institute Genome Sequencing Center for Infectious Disease"/>
            <person name="Wu L."/>
            <person name="Ma J."/>
        </authorList>
    </citation>
    <scope>NUCLEOTIDE SEQUENCE [LARGE SCALE GENOMIC DNA]</scope>
    <source>
        <strain evidence="6">CCUG 43304</strain>
    </source>
</reference>
<dbReference type="InterPro" id="IPR036291">
    <property type="entry name" value="NAD(P)-bd_dom_sf"/>
</dbReference>
<dbReference type="SUPFAM" id="SSF51735">
    <property type="entry name" value="NAD(P)-binding Rossmann-fold domains"/>
    <property type="match status" value="1"/>
</dbReference>
<evidence type="ECO:0000259" key="4">
    <source>
        <dbReference type="Pfam" id="PF09130"/>
    </source>
</evidence>
<dbReference type="Gene3D" id="1.10.1040.10">
    <property type="entry name" value="N-(1-d-carboxylethyl)-l-norvaline Dehydrogenase, domain 2"/>
    <property type="match status" value="1"/>
</dbReference>
<dbReference type="InterPro" id="IPR013328">
    <property type="entry name" value="6PGD_dom2"/>
</dbReference>
<dbReference type="InterPro" id="IPR015814">
    <property type="entry name" value="Pgluconate_DH_NAD-bd_C"/>
</dbReference>
<keyword evidence="2" id="KW-0560">Oxidoreductase</keyword>
<comment type="similarity">
    <text evidence="1">Belongs to the HIBADH-related family.</text>
</comment>
<dbReference type="PIRSF" id="PIRSF000103">
    <property type="entry name" value="HIBADH"/>
    <property type="match status" value="1"/>
</dbReference>
<proteinExistence type="inferred from homology"/>
<name>A0ABW1VGN1_9MICO</name>
<organism evidence="5 6">
    <name type="scientific">Luethyella okanaganae</name>
    <dbReference type="NCBI Taxonomy" id="69372"/>
    <lineage>
        <taxon>Bacteria</taxon>
        <taxon>Bacillati</taxon>
        <taxon>Actinomycetota</taxon>
        <taxon>Actinomycetes</taxon>
        <taxon>Micrococcales</taxon>
        <taxon>Microbacteriaceae</taxon>
        <taxon>Luethyella</taxon>
    </lineage>
</organism>
<evidence type="ECO:0000256" key="1">
    <source>
        <dbReference type="ARBA" id="ARBA00009080"/>
    </source>
</evidence>
<dbReference type="Pfam" id="PF03446">
    <property type="entry name" value="NAD_binding_2"/>
    <property type="match status" value="1"/>
</dbReference>
<comment type="caution">
    <text evidence="5">The sequence shown here is derived from an EMBL/GenBank/DDBJ whole genome shotgun (WGS) entry which is preliminary data.</text>
</comment>
<accession>A0ABW1VGN1</accession>
<evidence type="ECO:0000259" key="3">
    <source>
        <dbReference type="Pfam" id="PF03446"/>
    </source>
</evidence>
<dbReference type="RefSeq" id="WP_386731605.1">
    <property type="nucleotide sequence ID" value="NZ_JBHSTP010000003.1"/>
</dbReference>
<feature type="domain" description="Phosphogluconate dehydrogenase NAD-binding putative C-terminal" evidence="4">
    <location>
        <begin position="182"/>
        <end position="252"/>
    </location>
</feature>
<dbReference type="Gene3D" id="3.40.50.720">
    <property type="entry name" value="NAD(P)-binding Rossmann-like Domain"/>
    <property type="match status" value="1"/>
</dbReference>
<dbReference type="InterPro" id="IPR015815">
    <property type="entry name" value="HIBADH-related"/>
</dbReference>
<gene>
    <name evidence="5" type="ORF">ACFQB0_11400</name>
</gene>
<evidence type="ECO:0000256" key="2">
    <source>
        <dbReference type="ARBA" id="ARBA00023002"/>
    </source>
</evidence>